<organism evidence="2 3">
    <name type="scientific">Fusarium austroamericanum</name>
    <dbReference type="NCBI Taxonomy" id="282268"/>
    <lineage>
        <taxon>Eukaryota</taxon>
        <taxon>Fungi</taxon>
        <taxon>Dikarya</taxon>
        <taxon>Ascomycota</taxon>
        <taxon>Pezizomycotina</taxon>
        <taxon>Sordariomycetes</taxon>
        <taxon>Hypocreomycetidae</taxon>
        <taxon>Hypocreales</taxon>
        <taxon>Nectriaceae</taxon>
        <taxon>Fusarium</taxon>
    </lineage>
</organism>
<proteinExistence type="predicted"/>
<comment type="caution">
    <text evidence="2">The sequence shown here is derived from an EMBL/GenBank/DDBJ whole genome shotgun (WGS) entry which is preliminary data.</text>
</comment>
<dbReference type="AlphaFoldDB" id="A0AAN5Z0H6"/>
<evidence type="ECO:0000256" key="1">
    <source>
        <dbReference type="SAM" id="Phobius"/>
    </source>
</evidence>
<evidence type="ECO:0000313" key="3">
    <source>
        <dbReference type="Proteomes" id="UP000537989"/>
    </source>
</evidence>
<name>A0AAN5Z0H6_FUSAU</name>
<accession>A0AAN5Z0H6</accession>
<keyword evidence="3" id="KW-1185">Reference proteome</keyword>
<keyword evidence="1" id="KW-0812">Transmembrane</keyword>
<reference evidence="2 3" key="1">
    <citation type="submission" date="2020-02" db="EMBL/GenBank/DDBJ databases">
        <title>Identification and distribution of gene clusters putatively required for synthesis of sphingolipid metabolism inhibitors in phylogenetically diverse species of the filamentous fungus Fusarium.</title>
        <authorList>
            <person name="Kim H.-S."/>
            <person name="Busman M."/>
            <person name="Brown D.W."/>
            <person name="Divon H."/>
            <person name="Uhlig S."/>
            <person name="Proctor R.H."/>
        </authorList>
    </citation>
    <scope>NUCLEOTIDE SEQUENCE [LARGE SCALE GENOMIC DNA]</scope>
    <source>
        <strain evidence="2 3">NRRL 2903</strain>
    </source>
</reference>
<dbReference type="Proteomes" id="UP000537989">
    <property type="component" value="Unassembled WGS sequence"/>
</dbReference>
<keyword evidence="1" id="KW-1133">Transmembrane helix</keyword>
<keyword evidence="1" id="KW-0472">Membrane</keyword>
<gene>
    <name evidence="2" type="ORF">FAUST_10832</name>
</gene>
<feature type="transmembrane region" description="Helical" evidence="1">
    <location>
        <begin position="302"/>
        <end position="321"/>
    </location>
</feature>
<sequence length="325" mass="37794">MLYILDPSREANCIRDGILKFVDIWMYRQWFEPYKSDIDFERYIARTTLLRWKKDSQKPSLNEINKFHKGLCHDLTDGMLRDMPSESVDYLKRRHLDTQNGTFETEEDIIAAFKEIYVVQPTLPSFFIVMQNTHGFKEGPFSADDVGSIPVHIVCTECRNEFHNRETPSDTLGPCCSIQTTLKSAIHFITNLERKQPAVKKTLPSRLKNRAIRGYDTVDIKKEAEVMGWKTEQHGKHPLDQPCSTWVDRSRYIEWTGPGAVKHAGTVTHAIKYLGTTKRKVPLEDHWYDSSVIRPAVTLDIFTIRLACFLFLYCIWVSYLFSSFQ</sequence>
<evidence type="ECO:0000313" key="2">
    <source>
        <dbReference type="EMBL" id="KAF5228858.1"/>
    </source>
</evidence>
<dbReference type="EMBL" id="JAAMOD010000439">
    <property type="protein sequence ID" value="KAF5228858.1"/>
    <property type="molecule type" value="Genomic_DNA"/>
</dbReference>
<protein>
    <submittedName>
        <fullName evidence="2">Uncharacterized protein</fullName>
    </submittedName>
</protein>